<protein>
    <submittedName>
        <fullName evidence="1">Uncharacterized protein</fullName>
    </submittedName>
</protein>
<name>A0AAD4JKZ9_PERFH</name>
<accession>A0AAD4JKZ9</accession>
<gene>
    <name evidence="1" type="ORF">C2S53_019144</name>
</gene>
<comment type="caution">
    <text evidence="1">The sequence shown here is derived from an EMBL/GenBank/DDBJ whole genome shotgun (WGS) entry which is preliminary data.</text>
</comment>
<dbReference type="AlphaFoldDB" id="A0AAD4JKZ9"/>
<dbReference type="Gene3D" id="3.40.395.10">
    <property type="entry name" value="Adenoviral Proteinase, Chain A"/>
    <property type="match status" value="1"/>
</dbReference>
<organism evidence="1 2">
    <name type="scientific">Perilla frutescens var. hirtella</name>
    <name type="common">Perilla citriodora</name>
    <name type="synonym">Perilla setoyensis</name>
    <dbReference type="NCBI Taxonomy" id="608512"/>
    <lineage>
        <taxon>Eukaryota</taxon>
        <taxon>Viridiplantae</taxon>
        <taxon>Streptophyta</taxon>
        <taxon>Embryophyta</taxon>
        <taxon>Tracheophyta</taxon>
        <taxon>Spermatophyta</taxon>
        <taxon>Magnoliopsida</taxon>
        <taxon>eudicotyledons</taxon>
        <taxon>Gunneridae</taxon>
        <taxon>Pentapetalae</taxon>
        <taxon>asterids</taxon>
        <taxon>lamiids</taxon>
        <taxon>Lamiales</taxon>
        <taxon>Lamiaceae</taxon>
        <taxon>Nepetoideae</taxon>
        <taxon>Elsholtzieae</taxon>
        <taxon>Perilla</taxon>
    </lineage>
</organism>
<keyword evidence="2" id="KW-1185">Reference proteome</keyword>
<dbReference type="Proteomes" id="UP001190926">
    <property type="component" value="Unassembled WGS sequence"/>
</dbReference>
<proteinExistence type="predicted"/>
<reference evidence="1 2" key="1">
    <citation type="journal article" date="2021" name="Nat. Commun.">
        <title>Incipient diploidization of the medicinal plant Perilla within 10,000 years.</title>
        <authorList>
            <person name="Zhang Y."/>
            <person name="Shen Q."/>
            <person name="Leng L."/>
            <person name="Zhang D."/>
            <person name="Chen S."/>
            <person name="Shi Y."/>
            <person name="Ning Z."/>
            <person name="Chen S."/>
        </authorList>
    </citation>
    <scope>NUCLEOTIDE SEQUENCE [LARGE SCALE GENOMIC DNA]</scope>
    <source>
        <strain evidence="2">cv. PC099</strain>
    </source>
</reference>
<dbReference type="InterPro" id="IPR038765">
    <property type="entry name" value="Papain-like_cys_pep_sf"/>
</dbReference>
<sequence length="134" mass="15631">MDVTKYIQESEQAPGEIEGDKVTEEIQVDADIDVPHRRAGKNNTIVNPAIDWNAKKRMNEFVDRAMNEIKAFPWFNLQDIEMFFFPICKENHFFLICIDVKDMEAFIMDNSPPIEKKPTDIKMKYGHIPPLLVM</sequence>
<evidence type="ECO:0000313" key="1">
    <source>
        <dbReference type="EMBL" id="KAH6835712.1"/>
    </source>
</evidence>
<dbReference type="SUPFAM" id="SSF54001">
    <property type="entry name" value="Cysteine proteinases"/>
    <property type="match status" value="1"/>
</dbReference>
<dbReference type="EMBL" id="SDAM02000033">
    <property type="protein sequence ID" value="KAH6835712.1"/>
    <property type="molecule type" value="Genomic_DNA"/>
</dbReference>
<evidence type="ECO:0000313" key="2">
    <source>
        <dbReference type="Proteomes" id="UP001190926"/>
    </source>
</evidence>